<sequence length="388" mass="43179">MAGRGQQGRPRKVAKKARSPPVEPSQEPRQEASQGVDFEPDTSSSYADVPAAKQLICIDVAEDLEKRQEKLSQDTRWLAGALKAAVSSILYNREIFFRDMFEDAPLKKSAKPNSPATKTIAIKMLKKNHPANVKILKILHDLTKPMDAKKLQGVDFGVVTDPKNPQSVVYEIYRFKFYYGAVNPSFEIRSASNKVMARCERSTDEEIGYGLSLLLRSLSKAMGKLEKLPHLAGLSAHAIVADNFPLNRKRFHHSLPTKDYQFVDYGGRPPKKMRADGYQDACNGMDITLESVMVKDEYTIMNTTAMDGSIEHMAEQEVPREDSHQDQNISIIATNVQGLHIGDNPEETPRRATIYGTSILVEEDQPFASPGHALHMDTPARSPLSSAL</sequence>
<dbReference type="AlphaFoldDB" id="A0A1I7XVY8"/>
<reference evidence="4" key="1">
    <citation type="submission" date="2016-11" db="UniProtKB">
        <authorList>
            <consortium name="WormBaseParasite"/>
        </authorList>
    </citation>
    <scope>IDENTIFICATION</scope>
</reference>
<name>A0A1I7XVY8_9BILA</name>
<evidence type="ECO:0000313" key="4">
    <source>
        <dbReference type="WBParaSite" id="L893_g1001.t1"/>
    </source>
</evidence>
<dbReference type="InterPro" id="IPR036570">
    <property type="entry name" value="HORMA_dom_sf"/>
</dbReference>
<evidence type="ECO:0000313" key="3">
    <source>
        <dbReference type="Proteomes" id="UP000095287"/>
    </source>
</evidence>
<feature type="region of interest" description="Disordered" evidence="1">
    <location>
        <begin position="1"/>
        <end position="45"/>
    </location>
</feature>
<organism evidence="3 4">
    <name type="scientific">Steinernema glaseri</name>
    <dbReference type="NCBI Taxonomy" id="37863"/>
    <lineage>
        <taxon>Eukaryota</taxon>
        <taxon>Metazoa</taxon>
        <taxon>Ecdysozoa</taxon>
        <taxon>Nematoda</taxon>
        <taxon>Chromadorea</taxon>
        <taxon>Rhabditida</taxon>
        <taxon>Tylenchina</taxon>
        <taxon>Panagrolaimomorpha</taxon>
        <taxon>Strongyloidoidea</taxon>
        <taxon>Steinernematidae</taxon>
        <taxon>Steinernema</taxon>
    </lineage>
</organism>
<evidence type="ECO:0000259" key="2">
    <source>
        <dbReference type="PROSITE" id="PS50815"/>
    </source>
</evidence>
<proteinExistence type="predicted"/>
<feature type="region of interest" description="Disordered" evidence="1">
    <location>
        <begin position="368"/>
        <end position="388"/>
    </location>
</feature>
<dbReference type="PROSITE" id="PS50815">
    <property type="entry name" value="HORMA"/>
    <property type="match status" value="1"/>
</dbReference>
<accession>A0A1I7XVY8</accession>
<dbReference type="WBParaSite" id="L893_g1001.t1">
    <property type="protein sequence ID" value="L893_g1001.t1"/>
    <property type="gene ID" value="L893_g1001"/>
</dbReference>
<dbReference type="Gene3D" id="3.30.900.10">
    <property type="entry name" value="HORMA domain"/>
    <property type="match status" value="1"/>
</dbReference>
<feature type="domain" description="HORMA" evidence="2">
    <location>
        <begin position="72"/>
        <end position="289"/>
    </location>
</feature>
<dbReference type="Proteomes" id="UP000095287">
    <property type="component" value="Unplaced"/>
</dbReference>
<dbReference type="Pfam" id="PF02301">
    <property type="entry name" value="HORMA"/>
    <property type="match status" value="1"/>
</dbReference>
<keyword evidence="3" id="KW-1185">Reference proteome</keyword>
<protein>
    <submittedName>
        <fullName evidence="4">HORMA domain-containing protein</fullName>
    </submittedName>
</protein>
<evidence type="ECO:0000256" key="1">
    <source>
        <dbReference type="SAM" id="MobiDB-lite"/>
    </source>
</evidence>
<dbReference type="InterPro" id="IPR003511">
    <property type="entry name" value="HORMA_dom"/>
</dbReference>
<feature type="compositionally biased region" description="Basic residues" evidence="1">
    <location>
        <begin position="9"/>
        <end position="18"/>
    </location>
</feature>
<dbReference type="SUPFAM" id="SSF56019">
    <property type="entry name" value="The spindle assembly checkpoint protein mad2"/>
    <property type="match status" value="1"/>
</dbReference>